<dbReference type="InterPro" id="IPR036055">
    <property type="entry name" value="LDL_receptor-like_sf"/>
</dbReference>
<dbReference type="PANTHER" id="PTHR11309:SF47">
    <property type="entry name" value="FRIZZLED"/>
    <property type="match status" value="1"/>
</dbReference>
<dbReference type="InterPro" id="IPR002172">
    <property type="entry name" value="LDrepeatLR_classA_rpt"/>
</dbReference>
<feature type="transmembrane region" description="Helical" evidence="7">
    <location>
        <begin position="485"/>
        <end position="507"/>
    </location>
</feature>
<feature type="domain" description="FZ" evidence="8">
    <location>
        <begin position="100"/>
        <end position="221"/>
    </location>
</feature>
<evidence type="ECO:0000256" key="3">
    <source>
        <dbReference type="ARBA" id="ARBA00022968"/>
    </source>
</evidence>
<feature type="domain" description="FZ" evidence="8">
    <location>
        <begin position="1"/>
        <end position="108"/>
    </location>
</feature>
<comment type="caution">
    <text evidence="6">Lacks conserved residue(s) required for the propagation of feature annotation.</text>
</comment>
<organism>
    <name type="scientific">Branchiostoma floridae</name>
    <name type="common">Florida lancelet</name>
    <name type="synonym">Amphioxus</name>
    <dbReference type="NCBI Taxonomy" id="7739"/>
    <lineage>
        <taxon>Eukaryota</taxon>
        <taxon>Metazoa</taxon>
        <taxon>Chordata</taxon>
        <taxon>Cephalochordata</taxon>
        <taxon>Leptocardii</taxon>
        <taxon>Amphioxiformes</taxon>
        <taxon>Branchiostomatidae</taxon>
        <taxon>Branchiostoma</taxon>
    </lineage>
</organism>
<dbReference type="PROSITE" id="PS01209">
    <property type="entry name" value="LDLRA_1"/>
    <property type="match status" value="1"/>
</dbReference>
<feature type="disulfide bond" evidence="6">
    <location>
        <begin position="203"/>
        <end position="218"/>
    </location>
</feature>
<sequence>MGLSYSQTSFPNLVQWPNQDYALLAAPTVFPTYDPISDCHPDLNFFLCSIFFPQCTSEGQIFPCRSFCNKINATCGERALAAGVQWNASLCAQLPEDSCSVPNECEPIQYSGCMGLSYSQTSFPNLVQWQDQGFALQTAPFLFPTYDPISDCHPDLNFFLCSIFFPQCTSEGQIGKSYYICGHNNSTAKYHHHGECISLVKFCNRVPDCSDGSDEASCISNEPLGVCLPITPSAEYICTHLLPYANTSLPNYLNHVSQTQSLQAASVLNQASGCHPSFTFLMCTTVFPKCEDDQQIQLCMSVCEEINVMCSPVGLGLPFSCNVFPDQNSDPGCFTVEQCEPIRYSRCMGLSYSQTSFPNLVQWPTQDVALQTAPTVFPAYDPISDCHPDLNFFLCSIFFPQCTSDGQIFPCRSFCYEINATCGERALAAGIEWDAFICSRLSEDSCSLPNATSATTPAVNVTIGASNTTQLPSTTTRGGIGSGGIAGIVIGVLAAVALAAAAAYILIQKKPCARVRRTEMS</sequence>
<proteinExistence type="predicted"/>
<reference evidence="9" key="1">
    <citation type="journal article" date="2008" name="Nature">
        <title>The amphioxus genome and the evolution of the chordate karyotype.</title>
        <authorList>
            <consortium name="US DOE Joint Genome Institute (JGI-PGF)"/>
            <person name="Putnam N.H."/>
            <person name="Butts T."/>
            <person name="Ferrier D.E.K."/>
            <person name="Furlong R.F."/>
            <person name="Hellsten U."/>
            <person name="Kawashima T."/>
            <person name="Robinson-Rechavi M."/>
            <person name="Shoguchi E."/>
            <person name="Terry A."/>
            <person name="Yu J.-K."/>
            <person name="Benito-Gutierrez E.L."/>
            <person name="Dubchak I."/>
            <person name="Garcia-Fernandez J."/>
            <person name="Gibson-Brown J.J."/>
            <person name="Grigoriev I.V."/>
            <person name="Horton A.C."/>
            <person name="de Jong P.J."/>
            <person name="Jurka J."/>
            <person name="Kapitonov V.V."/>
            <person name="Kohara Y."/>
            <person name="Kuroki Y."/>
            <person name="Lindquist E."/>
            <person name="Lucas S."/>
            <person name="Osoegawa K."/>
            <person name="Pennacchio L.A."/>
            <person name="Salamov A.A."/>
            <person name="Satou Y."/>
            <person name="Sauka-Spengler T."/>
            <person name="Schmutz J."/>
            <person name="Shin-I T."/>
            <person name="Toyoda A."/>
            <person name="Bronner-Fraser M."/>
            <person name="Fujiyama A."/>
            <person name="Holland L.Z."/>
            <person name="Holland P.W.H."/>
            <person name="Satoh N."/>
            <person name="Rokhsar D.S."/>
        </authorList>
    </citation>
    <scope>NUCLEOTIDE SEQUENCE [LARGE SCALE GENOMIC DNA]</scope>
    <source>
        <strain evidence="9">S238N-H82</strain>
        <tissue evidence="9">Testes</tissue>
    </source>
</reference>
<dbReference type="eggNOG" id="KOG3577">
    <property type="taxonomic scope" value="Eukaryota"/>
</dbReference>
<dbReference type="SMART" id="SM00063">
    <property type="entry name" value="FRI"/>
    <property type="match status" value="4"/>
</dbReference>
<dbReference type="SMART" id="SM00192">
    <property type="entry name" value="LDLa"/>
    <property type="match status" value="1"/>
</dbReference>
<dbReference type="CDD" id="cd00112">
    <property type="entry name" value="LDLa"/>
    <property type="match status" value="1"/>
</dbReference>
<dbReference type="CDD" id="cd07066">
    <property type="entry name" value="CRD_FZ"/>
    <property type="match status" value="4"/>
</dbReference>
<feature type="domain" description="FZ" evidence="8">
    <location>
        <begin position="222"/>
        <end position="342"/>
    </location>
</feature>
<feature type="domain" description="FZ" evidence="8">
    <location>
        <begin position="334"/>
        <end position="449"/>
    </location>
</feature>
<dbReference type="EMBL" id="GG666569">
    <property type="protein sequence ID" value="EEN53911.1"/>
    <property type="molecule type" value="Genomic_DNA"/>
</dbReference>
<dbReference type="PROSITE" id="PS50068">
    <property type="entry name" value="LDLRA_2"/>
    <property type="match status" value="1"/>
</dbReference>
<evidence type="ECO:0000256" key="2">
    <source>
        <dbReference type="ARBA" id="ARBA00022473"/>
    </source>
</evidence>
<name>C3Z0N1_BRAFL</name>
<accession>C3Z0N1</accession>
<comment type="subcellular location">
    <subcellularLocation>
        <location evidence="1">Cell membrane</location>
        <topology evidence="1">Single-pass type II membrane protein</topology>
    </subcellularLocation>
</comment>
<evidence type="ECO:0000259" key="8">
    <source>
        <dbReference type="PROSITE" id="PS50038"/>
    </source>
</evidence>
<dbReference type="InterPro" id="IPR015526">
    <property type="entry name" value="Frizzled/SFRP"/>
</dbReference>
<dbReference type="SUPFAM" id="SSF63501">
    <property type="entry name" value="Frizzled cysteine-rich domain"/>
    <property type="match status" value="4"/>
</dbReference>
<evidence type="ECO:0000256" key="7">
    <source>
        <dbReference type="SAM" id="Phobius"/>
    </source>
</evidence>
<dbReference type="InParanoid" id="C3Z0N1"/>
<dbReference type="Pfam" id="PF01392">
    <property type="entry name" value="Fz"/>
    <property type="match status" value="4"/>
</dbReference>
<keyword evidence="4 6" id="KW-1015">Disulfide bond</keyword>
<dbReference type="InterPro" id="IPR023415">
    <property type="entry name" value="LDLR_class-A_CS"/>
</dbReference>
<keyword evidence="2" id="KW-0217">Developmental protein</keyword>
<evidence type="ECO:0000313" key="9">
    <source>
        <dbReference type="EMBL" id="EEN53911.1"/>
    </source>
</evidence>
<dbReference type="GO" id="GO:0005886">
    <property type="term" value="C:plasma membrane"/>
    <property type="evidence" value="ECO:0007669"/>
    <property type="project" value="UniProtKB-SubCell"/>
</dbReference>
<keyword evidence="3" id="KW-0735">Signal-anchor</keyword>
<evidence type="ECO:0000256" key="1">
    <source>
        <dbReference type="ARBA" id="ARBA00004401"/>
    </source>
</evidence>
<dbReference type="PANTHER" id="PTHR11309">
    <property type="entry name" value="FRIZZLED"/>
    <property type="match status" value="1"/>
</dbReference>
<gene>
    <name evidence="9" type="ORF">BRAFLDRAFT_97886</name>
</gene>
<dbReference type="AlphaFoldDB" id="C3Z0N1"/>
<dbReference type="PROSITE" id="PS50038">
    <property type="entry name" value="FZ"/>
    <property type="match status" value="4"/>
</dbReference>
<dbReference type="FunFam" id="1.10.2000.10:FF:000033">
    <property type="match status" value="3"/>
</dbReference>
<evidence type="ECO:0000256" key="5">
    <source>
        <dbReference type="PROSITE-ProRule" id="PRU00090"/>
    </source>
</evidence>
<evidence type="ECO:0000256" key="6">
    <source>
        <dbReference type="PROSITE-ProRule" id="PRU00124"/>
    </source>
</evidence>
<dbReference type="SUPFAM" id="SSF57424">
    <property type="entry name" value="LDL receptor-like module"/>
    <property type="match status" value="1"/>
</dbReference>
<keyword evidence="7" id="KW-1133">Transmembrane helix</keyword>
<evidence type="ECO:0000256" key="4">
    <source>
        <dbReference type="ARBA" id="ARBA00023157"/>
    </source>
</evidence>
<dbReference type="InterPro" id="IPR020067">
    <property type="entry name" value="Frizzled_dom"/>
</dbReference>
<dbReference type="STRING" id="7739.C3Z0N1"/>
<feature type="disulfide bond" evidence="5">
    <location>
        <begin position="64"/>
        <end position="105"/>
    </location>
</feature>
<protein>
    <recommendedName>
        <fullName evidence="8">FZ domain-containing protein</fullName>
    </recommendedName>
</protein>
<dbReference type="Pfam" id="PF00057">
    <property type="entry name" value="Ldl_recept_a"/>
    <property type="match status" value="1"/>
</dbReference>
<dbReference type="InterPro" id="IPR036790">
    <property type="entry name" value="Frizzled_dom_sf"/>
</dbReference>
<keyword evidence="7" id="KW-0812">Transmembrane</keyword>
<dbReference type="Gene3D" id="1.10.2000.10">
    <property type="entry name" value="Frizzled cysteine-rich domain"/>
    <property type="match status" value="4"/>
</dbReference>
<keyword evidence="7" id="KW-0472">Membrane</keyword>